<name>A0A644SU62_9ZZZZ</name>
<dbReference type="Gene3D" id="3.30.70.260">
    <property type="match status" value="1"/>
</dbReference>
<dbReference type="PROSITE" id="PS00857">
    <property type="entry name" value="PREPHENATE_DEHYDR_1"/>
    <property type="match status" value="1"/>
</dbReference>
<evidence type="ECO:0000256" key="4">
    <source>
        <dbReference type="ARBA" id="ARBA00023141"/>
    </source>
</evidence>
<dbReference type="InterPro" id="IPR018528">
    <property type="entry name" value="Preph_deHydtase_CS"/>
</dbReference>
<dbReference type="GO" id="GO:0004664">
    <property type="term" value="F:prephenate dehydratase activity"/>
    <property type="evidence" value="ECO:0007669"/>
    <property type="project" value="UniProtKB-EC"/>
</dbReference>
<gene>
    <name evidence="10" type="primary">pheA_3</name>
    <name evidence="10" type="ORF">SDC9_03760</name>
</gene>
<sequence length="266" mass="29291">MGSVTTGECSKGIVPIENSIEGPVGITLDLLAHKVDLNIEKELIIPISHNLLVDGDIYNIDGNKEDNVNENKDIDSNDNHIIINNDINDIKDVYSHSQALAQCQNYLENHGIKTHFTLSTAAAAKFIKGKSGVGAIGTLKAAELYGLKAIDKNIQDIKNNKTRFVLLSKNKTKITGNDKTSILFSLFDDNPGGLHDILGVFAEYDINLTKIESRPSKEGLGKYIFFVDFEGHRDETNISNILNTVEKKVSYMKILGSYPKANLDKS</sequence>
<proteinExistence type="predicted"/>
<evidence type="ECO:0000313" key="10">
    <source>
        <dbReference type="EMBL" id="MPL58229.1"/>
    </source>
</evidence>
<feature type="domain" description="ACT" evidence="9">
    <location>
        <begin position="182"/>
        <end position="259"/>
    </location>
</feature>
<dbReference type="PANTHER" id="PTHR21022:SF19">
    <property type="entry name" value="PREPHENATE DEHYDRATASE-RELATED"/>
    <property type="match status" value="1"/>
</dbReference>
<dbReference type="InterPro" id="IPR045865">
    <property type="entry name" value="ACT-like_dom_sf"/>
</dbReference>
<comment type="pathway">
    <text evidence="1">Amino-acid biosynthesis; L-phenylalanine biosynthesis; phenylpyruvate from prephenate: step 1/1.</text>
</comment>
<evidence type="ECO:0000256" key="6">
    <source>
        <dbReference type="ARBA" id="ARBA00023239"/>
    </source>
</evidence>
<dbReference type="EMBL" id="VSSQ01000006">
    <property type="protein sequence ID" value="MPL58229.1"/>
    <property type="molecule type" value="Genomic_DNA"/>
</dbReference>
<keyword evidence="6 10" id="KW-0456">Lyase</keyword>
<protein>
    <recommendedName>
        <fullName evidence="2">prephenate dehydratase</fullName>
        <ecNumber evidence="2">4.2.1.51</ecNumber>
    </recommendedName>
</protein>
<comment type="catalytic activity">
    <reaction evidence="7">
        <text>prephenate + H(+) = 3-phenylpyruvate + CO2 + H2O</text>
        <dbReference type="Rhea" id="RHEA:21648"/>
        <dbReference type="ChEBI" id="CHEBI:15377"/>
        <dbReference type="ChEBI" id="CHEBI:15378"/>
        <dbReference type="ChEBI" id="CHEBI:16526"/>
        <dbReference type="ChEBI" id="CHEBI:18005"/>
        <dbReference type="ChEBI" id="CHEBI:29934"/>
        <dbReference type="EC" id="4.2.1.51"/>
    </reaction>
</comment>
<dbReference type="InterPro" id="IPR001086">
    <property type="entry name" value="Preph_deHydtase"/>
</dbReference>
<evidence type="ECO:0000256" key="2">
    <source>
        <dbReference type="ARBA" id="ARBA00013147"/>
    </source>
</evidence>
<dbReference type="CDD" id="cd04905">
    <property type="entry name" value="ACT_CM-PDT"/>
    <property type="match status" value="1"/>
</dbReference>
<keyword evidence="5" id="KW-0584">Phenylalanine biosynthesis</keyword>
<dbReference type="EC" id="4.2.1.51" evidence="2"/>
<accession>A0A644SU62</accession>
<evidence type="ECO:0000256" key="1">
    <source>
        <dbReference type="ARBA" id="ARBA00004741"/>
    </source>
</evidence>
<dbReference type="AlphaFoldDB" id="A0A644SU62"/>
<feature type="domain" description="Prephenate dehydratase" evidence="8">
    <location>
        <begin position="1"/>
        <end position="169"/>
    </location>
</feature>
<reference evidence="10" key="1">
    <citation type="submission" date="2019-08" db="EMBL/GenBank/DDBJ databases">
        <authorList>
            <person name="Kucharzyk K."/>
            <person name="Murdoch R.W."/>
            <person name="Higgins S."/>
            <person name="Loffler F."/>
        </authorList>
    </citation>
    <scope>NUCLEOTIDE SEQUENCE</scope>
</reference>
<dbReference type="FunFam" id="3.30.70.260:FF:000012">
    <property type="entry name" value="Prephenate dehydratase"/>
    <property type="match status" value="1"/>
</dbReference>
<dbReference type="PANTHER" id="PTHR21022">
    <property type="entry name" value="PREPHENATE DEHYDRATASE P PROTEIN"/>
    <property type="match status" value="1"/>
</dbReference>
<evidence type="ECO:0000256" key="3">
    <source>
        <dbReference type="ARBA" id="ARBA00022605"/>
    </source>
</evidence>
<keyword evidence="4" id="KW-0057">Aromatic amino acid biosynthesis</keyword>
<dbReference type="PROSITE" id="PS51671">
    <property type="entry name" value="ACT"/>
    <property type="match status" value="1"/>
</dbReference>
<organism evidence="10">
    <name type="scientific">bioreactor metagenome</name>
    <dbReference type="NCBI Taxonomy" id="1076179"/>
    <lineage>
        <taxon>unclassified sequences</taxon>
        <taxon>metagenomes</taxon>
        <taxon>ecological metagenomes</taxon>
    </lineage>
</organism>
<evidence type="ECO:0000259" key="9">
    <source>
        <dbReference type="PROSITE" id="PS51671"/>
    </source>
</evidence>
<dbReference type="Pfam" id="PF01842">
    <property type="entry name" value="ACT"/>
    <property type="match status" value="1"/>
</dbReference>
<dbReference type="InterPro" id="IPR002912">
    <property type="entry name" value="ACT_dom"/>
</dbReference>
<dbReference type="GO" id="GO:0009094">
    <property type="term" value="P:L-phenylalanine biosynthetic process"/>
    <property type="evidence" value="ECO:0007669"/>
    <property type="project" value="UniProtKB-KW"/>
</dbReference>
<evidence type="ECO:0000259" key="8">
    <source>
        <dbReference type="PROSITE" id="PS51171"/>
    </source>
</evidence>
<evidence type="ECO:0000256" key="5">
    <source>
        <dbReference type="ARBA" id="ARBA00023222"/>
    </source>
</evidence>
<evidence type="ECO:0000256" key="7">
    <source>
        <dbReference type="ARBA" id="ARBA00047848"/>
    </source>
</evidence>
<keyword evidence="3" id="KW-0028">Amino-acid biosynthesis</keyword>
<dbReference type="PROSITE" id="PS00858">
    <property type="entry name" value="PREPHENATE_DEHYDR_2"/>
    <property type="match status" value="1"/>
</dbReference>
<dbReference type="Pfam" id="PF00800">
    <property type="entry name" value="PDT"/>
    <property type="match status" value="1"/>
</dbReference>
<dbReference type="PROSITE" id="PS51171">
    <property type="entry name" value="PREPHENATE_DEHYDR_3"/>
    <property type="match status" value="1"/>
</dbReference>
<dbReference type="Gene3D" id="3.40.190.10">
    <property type="entry name" value="Periplasmic binding protein-like II"/>
    <property type="match status" value="2"/>
</dbReference>
<comment type="caution">
    <text evidence="10">The sequence shown here is derived from an EMBL/GenBank/DDBJ whole genome shotgun (WGS) entry which is preliminary data.</text>
</comment>
<dbReference type="GO" id="GO:0005737">
    <property type="term" value="C:cytoplasm"/>
    <property type="evidence" value="ECO:0007669"/>
    <property type="project" value="TreeGrafter"/>
</dbReference>
<dbReference type="SUPFAM" id="SSF55021">
    <property type="entry name" value="ACT-like"/>
    <property type="match status" value="1"/>
</dbReference>
<dbReference type="SUPFAM" id="SSF53850">
    <property type="entry name" value="Periplasmic binding protein-like II"/>
    <property type="match status" value="1"/>
</dbReference>